<gene>
    <name evidence="1" type="ORF">EVAR_23106_1</name>
</gene>
<sequence>MTRTRKKRHNDIHPYYTFVLPTNIVSAVDPVLCLVRPYLARNQVALLRAVRSSAPYVGVAWTTTAFGSPGPRRAGVEGGRFEIKRLDCGKLRGAMRQSKAWRNNDND</sequence>
<reference evidence="1 2" key="1">
    <citation type="journal article" date="2019" name="Commun. Biol.">
        <title>The bagworm genome reveals a unique fibroin gene that provides high tensile strength.</title>
        <authorList>
            <person name="Kono N."/>
            <person name="Nakamura H."/>
            <person name="Ohtoshi R."/>
            <person name="Tomita M."/>
            <person name="Numata K."/>
            <person name="Arakawa K."/>
        </authorList>
    </citation>
    <scope>NUCLEOTIDE SEQUENCE [LARGE SCALE GENOMIC DNA]</scope>
</reference>
<dbReference type="Proteomes" id="UP000299102">
    <property type="component" value="Unassembled WGS sequence"/>
</dbReference>
<accession>A0A4C1VMM8</accession>
<dbReference type="EMBL" id="BGZK01000370">
    <property type="protein sequence ID" value="GBP39780.1"/>
    <property type="molecule type" value="Genomic_DNA"/>
</dbReference>
<evidence type="ECO:0000313" key="2">
    <source>
        <dbReference type="Proteomes" id="UP000299102"/>
    </source>
</evidence>
<organism evidence="1 2">
    <name type="scientific">Eumeta variegata</name>
    <name type="common">Bagworm moth</name>
    <name type="synonym">Eumeta japonica</name>
    <dbReference type="NCBI Taxonomy" id="151549"/>
    <lineage>
        <taxon>Eukaryota</taxon>
        <taxon>Metazoa</taxon>
        <taxon>Ecdysozoa</taxon>
        <taxon>Arthropoda</taxon>
        <taxon>Hexapoda</taxon>
        <taxon>Insecta</taxon>
        <taxon>Pterygota</taxon>
        <taxon>Neoptera</taxon>
        <taxon>Endopterygota</taxon>
        <taxon>Lepidoptera</taxon>
        <taxon>Glossata</taxon>
        <taxon>Ditrysia</taxon>
        <taxon>Tineoidea</taxon>
        <taxon>Psychidae</taxon>
        <taxon>Oiketicinae</taxon>
        <taxon>Eumeta</taxon>
    </lineage>
</organism>
<proteinExistence type="predicted"/>
<keyword evidence="2" id="KW-1185">Reference proteome</keyword>
<protein>
    <submittedName>
        <fullName evidence="1">Uncharacterized protein</fullName>
    </submittedName>
</protein>
<name>A0A4C1VMM8_EUMVA</name>
<evidence type="ECO:0000313" key="1">
    <source>
        <dbReference type="EMBL" id="GBP39780.1"/>
    </source>
</evidence>
<comment type="caution">
    <text evidence="1">The sequence shown here is derived from an EMBL/GenBank/DDBJ whole genome shotgun (WGS) entry which is preliminary data.</text>
</comment>
<dbReference type="AlphaFoldDB" id="A0A4C1VMM8"/>